<proteinExistence type="predicted"/>
<reference evidence="2" key="3">
    <citation type="submission" date="2022-06" db="UniProtKB">
        <authorList>
            <consortium name="EnsemblPlants"/>
        </authorList>
    </citation>
    <scope>IDENTIFICATION</scope>
</reference>
<dbReference type="EnsemblPlants" id="TuG1812G0200004466.01.T01">
    <property type="protein sequence ID" value="TuG1812G0200004466.01.T01.cds326653"/>
    <property type="gene ID" value="TuG1812G0200004466.01"/>
</dbReference>
<feature type="compositionally biased region" description="Basic residues" evidence="1">
    <location>
        <begin position="164"/>
        <end position="183"/>
    </location>
</feature>
<dbReference type="AlphaFoldDB" id="A0A8R7PIC3"/>
<feature type="compositionally biased region" description="Low complexity" evidence="1">
    <location>
        <begin position="89"/>
        <end position="98"/>
    </location>
</feature>
<protein>
    <submittedName>
        <fullName evidence="2">Uncharacterized protein</fullName>
    </submittedName>
</protein>
<reference evidence="3" key="1">
    <citation type="journal article" date="2013" name="Nature">
        <title>Draft genome of the wheat A-genome progenitor Triticum urartu.</title>
        <authorList>
            <person name="Ling H.Q."/>
            <person name="Zhao S."/>
            <person name="Liu D."/>
            <person name="Wang J."/>
            <person name="Sun H."/>
            <person name="Zhang C."/>
            <person name="Fan H."/>
            <person name="Li D."/>
            <person name="Dong L."/>
            <person name="Tao Y."/>
            <person name="Gao C."/>
            <person name="Wu H."/>
            <person name="Li Y."/>
            <person name="Cui Y."/>
            <person name="Guo X."/>
            <person name="Zheng S."/>
            <person name="Wang B."/>
            <person name="Yu K."/>
            <person name="Liang Q."/>
            <person name="Yang W."/>
            <person name="Lou X."/>
            <person name="Chen J."/>
            <person name="Feng M."/>
            <person name="Jian J."/>
            <person name="Zhang X."/>
            <person name="Luo G."/>
            <person name="Jiang Y."/>
            <person name="Liu J."/>
            <person name="Wang Z."/>
            <person name="Sha Y."/>
            <person name="Zhang B."/>
            <person name="Wu H."/>
            <person name="Tang D."/>
            <person name="Shen Q."/>
            <person name="Xue P."/>
            <person name="Zou S."/>
            <person name="Wang X."/>
            <person name="Liu X."/>
            <person name="Wang F."/>
            <person name="Yang Y."/>
            <person name="An X."/>
            <person name="Dong Z."/>
            <person name="Zhang K."/>
            <person name="Zhang X."/>
            <person name="Luo M.C."/>
            <person name="Dvorak J."/>
            <person name="Tong Y."/>
            <person name="Wang J."/>
            <person name="Yang H."/>
            <person name="Li Z."/>
            <person name="Wang D."/>
            <person name="Zhang A."/>
            <person name="Wang J."/>
        </authorList>
    </citation>
    <scope>NUCLEOTIDE SEQUENCE</scope>
    <source>
        <strain evidence="3">cv. G1812</strain>
    </source>
</reference>
<reference evidence="2" key="2">
    <citation type="submission" date="2018-03" db="EMBL/GenBank/DDBJ databases">
        <title>The Triticum urartu genome reveals the dynamic nature of wheat genome evolution.</title>
        <authorList>
            <person name="Ling H."/>
            <person name="Ma B."/>
            <person name="Shi X."/>
            <person name="Liu H."/>
            <person name="Dong L."/>
            <person name="Sun H."/>
            <person name="Cao Y."/>
            <person name="Gao Q."/>
            <person name="Zheng S."/>
            <person name="Li Y."/>
            <person name="Yu Y."/>
            <person name="Du H."/>
            <person name="Qi M."/>
            <person name="Li Y."/>
            <person name="Yu H."/>
            <person name="Cui Y."/>
            <person name="Wang N."/>
            <person name="Chen C."/>
            <person name="Wu H."/>
            <person name="Zhao Y."/>
            <person name="Zhang J."/>
            <person name="Li Y."/>
            <person name="Zhou W."/>
            <person name="Zhang B."/>
            <person name="Hu W."/>
            <person name="Eijk M."/>
            <person name="Tang J."/>
            <person name="Witsenboer H."/>
            <person name="Zhao S."/>
            <person name="Li Z."/>
            <person name="Zhang A."/>
            <person name="Wang D."/>
            <person name="Liang C."/>
        </authorList>
    </citation>
    <scope>NUCLEOTIDE SEQUENCE [LARGE SCALE GENOMIC DNA]</scope>
    <source>
        <strain evidence="2">cv. G1812</strain>
    </source>
</reference>
<evidence type="ECO:0000256" key="1">
    <source>
        <dbReference type="SAM" id="MobiDB-lite"/>
    </source>
</evidence>
<feature type="compositionally biased region" description="Basic residues" evidence="1">
    <location>
        <begin position="47"/>
        <end position="57"/>
    </location>
</feature>
<feature type="region of interest" description="Disordered" evidence="1">
    <location>
        <begin position="1"/>
        <end position="306"/>
    </location>
</feature>
<dbReference type="Gramene" id="TuG1812G0200004466.01.T01">
    <property type="protein sequence ID" value="TuG1812G0200004466.01.T01.cds326653"/>
    <property type="gene ID" value="TuG1812G0200004466.01"/>
</dbReference>
<name>A0A8R7PIC3_TRIUA</name>
<feature type="compositionally biased region" description="Basic residues" evidence="1">
    <location>
        <begin position="102"/>
        <end position="129"/>
    </location>
</feature>
<accession>A0A8R7PIC3</accession>
<keyword evidence="3" id="KW-1185">Reference proteome</keyword>
<feature type="compositionally biased region" description="Basic residues" evidence="1">
    <location>
        <begin position="227"/>
        <end position="242"/>
    </location>
</feature>
<dbReference type="Proteomes" id="UP000015106">
    <property type="component" value="Chromosome 2"/>
</dbReference>
<feature type="compositionally biased region" description="Gly residues" evidence="1">
    <location>
        <begin position="283"/>
        <end position="299"/>
    </location>
</feature>
<evidence type="ECO:0000313" key="3">
    <source>
        <dbReference type="Proteomes" id="UP000015106"/>
    </source>
</evidence>
<sequence length="343" mass="37143">MLPAPPIISSNADRRPESRGSPRAAADARRGRCRARVAVRRAAAAGRRPHRRRHHGGRGGVLQREAPADGRHVPALAPGQPVRRRRQRVAVPLRQPQPARRPSLRRVLRAPGARRARPCCRRAPPRRPRQYGQPLGRLRRARGERRRLPHRVAGARAHVLRPGPARRHGAAPGPRHGRGHPRQLLHGGPGAPARGRAALHGGVAQRQRRRDGRAGRDQHLPPEGPRPRRARPGRRRRRRRGGGGRGGEQVEAGVVRRGAGRGRHGAAGARPRRDAERPAAQIGDGGDGAAGVRGGGAARGHGRPRPCAVSVRVAHHAGRAGERVPCHLVTQTSAHLEQRNSSI</sequence>
<evidence type="ECO:0000313" key="2">
    <source>
        <dbReference type="EnsemblPlants" id="TuG1812G0200004466.01.T01.cds326653"/>
    </source>
</evidence>
<feature type="compositionally biased region" description="Basic and acidic residues" evidence="1">
    <location>
        <begin position="12"/>
        <end position="30"/>
    </location>
</feature>
<feature type="compositionally biased region" description="Basic residues" evidence="1">
    <location>
        <begin position="137"/>
        <end position="150"/>
    </location>
</feature>
<organism evidence="2 3">
    <name type="scientific">Triticum urartu</name>
    <name type="common">Red wild einkorn</name>
    <name type="synonym">Crithodium urartu</name>
    <dbReference type="NCBI Taxonomy" id="4572"/>
    <lineage>
        <taxon>Eukaryota</taxon>
        <taxon>Viridiplantae</taxon>
        <taxon>Streptophyta</taxon>
        <taxon>Embryophyta</taxon>
        <taxon>Tracheophyta</taxon>
        <taxon>Spermatophyta</taxon>
        <taxon>Magnoliopsida</taxon>
        <taxon>Liliopsida</taxon>
        <taxon>Poales</taxon>
        <taxon>Poaceae</taxon>
        <taxon>BOP clade</taxon>
        <taxon>Pooideae</taxon>
        <taxon>Triticodae</taxon>
        <taxon>Triticeae</taxon>
        <taxon>Triticinae</taxon>
        <taxon>Triticum</taxon>
    </lineage>
</organism>
<feature type="compositionally biased region" description="Low complexity" evidence="1">
    <location>
        <begin position="191"/>
        <end position="205"/>
    </location>
</feature>